<feature type="transmembrane region" description="Helical" evidence="7">
    <location>
        <begin position="477"/>
        <end position="495"/>
    </location>
</feature>
<feature type="transmembrane region" description="Helical" evidence="7">
    <location>
        <begin position="399"/>
        <end position="423"/>
    </location>
</feature>
<evidence type="ECO:0000259" key="8">
    <source>
        <dbReference type="Pfam" id="PF02687"/>
    </source>
</evidence>
<dbReference type="OrthoDB" id="9780560at2"/>
<keyword evidence="4 7" id="KW-1133">Transmembrane helix</keyword>
<dbReference type="RefSeq" id="WP_095660362.1">
    <property type="nucleotide sequence ID" value="NZ_CP019688.1"/>
</dbReference>
<accession>A0A1Q2HXY7</accession>
<dbReference type="PANTHER" id="PTHR30572">
    <property type="entry name" value="MEMBRANE COMPONENT OF TRANSPORTER-RELATED"/>
    <property type="match status" value="1"/>
</dbReference>
<feature type="transmembrane region" description="Helical" evidence="7">
    <location>
        <begin position="332"/>
        <end position="354"/>
    </location>
</feature>
<dbReference type="EMBL" id="CP019688">
    <property type="protein sequence ID" value="AQQ15711.1"/>
    <property type="molecule type" value="Genomic_DNA"/>
</dbReference>
<evidence type="ECO:0000313" key="10">
    <source>
        <dbReference type="Proteomes" id="UP000217209"/>
    </source>
</evidence>
<feature type="domain" description="ABC3 transporter permease C-terminal" evidence="8">
    <location>
        <begin position="246"/>
        <end position="361"/>
    </location>
</feature>
<evidence type="ECO:0000256" key="6">
    <source>
        <dbReference type="ARBA" id="ARBA00038076"/>
    </source>
</evidence>
<reference evidence="9 10" key="1">
    <citation type="submission" date="2016-12" db="EMBL/GenBank/DDBJ databases">
        <authorList>
            <person name="Song W.-J."/>
            <person name="Kurnit D.M."/>
        </authorList>
    </citation>
    <scope>NUCLEOTIDE SEQUENCE [LARGE SCALE GENOMIC DNA]</scope>
    <source>
        <strain evidence="9 10">DSM 30827</strain>
    </source>
</reference>
<gene>
    <name evidence="9" type="primary">ytrF2</name>
    <name evidence="9" type="ORF">CGLAU_08780</name>
</gene>
<dbReference type="PANTHER" id="PTHR30572:SF4">
    <property type="entry name" value="ABC TRANSPORTER PERMEASE YTRF"/>
    <property type="match status" value="1"/>
</dbReference>
<evidence type="ECO:0000256" key="4">
    <source>
        <dbReference type="ARBA" id="ARBA00022989"/>
    </source>
</evidence>
<feature type="transmembrane region" description="Helical" evidence="7">
    <location>
        <begin position="429"/>
        <end position="456"/>
    </location>
</feature>
<evidence type="ECO:0000256" key="3">
    <source>
        <dbReference type="ARBA" id="ARBA00022692"/>
    </source>
</evidence>
<feature type="transmembrane region" description="Helical" evidence="7">
    <location>
        <begin position="780"/>
        <end position="808"/>
    </location>
</feature>
<feature type="transmembrane region" description="Helical" evidence="7">
    <location>
        <begin position="238"/>
        <end position="257"/>
    </location>
</feature>
<keyword evidence="10" id="KW-1185">Reference proteome</keyword>
<evidence type="ECO:0000256" key="1">
    <source>
        <dbReference type="ARBA" id="ARBA00004651"/>
    </source>
</evidence>
<evidence type="ECO:0000256" key="2">
    <source>
        <dbReference type="ARBA" id="ARBA00022475"/>
    </source>
</evidence>
<keyword evidence="2" id="KW-1003">Cell membrane</keyword>
<evidence type="ECO:0000256" key="7">
    <source>
        <dbReference type="SAM" id="Phobius"/>
    </source>
</evidence>
<comment type="subcellular location">
    <subcellularLocation>
        <location evidence="1">Cell membrane</location>
        <topology evidence="1">Multi-pass membrane protein</topology>
    </subcellularLocation>
</comment>
<feature type="transmembrane region" description="Helical" evidence="7">
    <location>
        <begin position="693"/>
        <end position="720"/>
    </location>
</feature>
<dbReference type="AlphaFoldDB" id="A0A1Q2HXY7"/>
<keyword evidence="3 7" id="KW-0812">Transmembrane</keyword>
<feature type="transmembrane region" description="Helical" evidence="7">
    <location>
        <begin position="740"/>
        <end position="768"/>
    </location>
</feature>
<dbReference type="Pfam" id="PF02687">
    <property type="entry name" value="FtsX"/>
    <property type="match status" value="2"/>
</dbReference>
<dbReference type="GO" id="GO:0022857">
    <property type="term" value="F:transmembrane transporter activity"/>
    <property type="evidence" value="ECO:0007669"/>
    <property type="project" value="TreeGrafter"/>
</dbReference>
<feature type="transmembrane region" description="Helical" evidence="7">
    <location>
        <begin position="289"/>
        <end position="320"/>
    </location>
</feature>
<organism evidence="9 10">
    <name type="scientific">Corynebacterium glaucum</name>
    <dbReference type="NCBI Taxonomy" id="187491"/>
    <lineage>
        <taxon>Bacteria</taxon>
        <taxon>Bacillati</taxon>
        <taxon>Actinomycetota</taxon>
        <taxon>Actinomycetes</taxon>
        <taxon>Mycobacteriales</taxon>
        <taxon>Corynebacteriaceae</taxon>
        <taxon>Corynebacterium</taxon>
    </lineage>
</organism>
<dbReference type="GO" id="GO:0005886">
    <property type="term" value="C:plasma membrane"/>
    <property type="evidence" value="ECO:0007669"/>
    <property type="project" value="UniProtKB-SubCell"/>
</dbReference>
<evidence type="ECO:0000313" key="9">
    <source>
        <dbReference type="EMBL" id="AQQ15711.1"/>
    </source>
</evidence>
<dbReference type="Proteomes" id="UP000217209">
    <property type="component" value="Chromosome"/>
</dbReference>
<comment type="similarity">
    <text evidence="6">Belongs to the ABC-4 integral membrane protein family.</text>
</comment>
<proteinExistence type="inferred from homology"/>
<evidence type="ECO:0000256" key="5">
    <source>
        <dbReference type="ARBA" id="ARBA00023136"/>
    </source>
</evidence>
<protein>
    <submittedName>
        <fullName evidence="9">ABC transporter permease YtrF</fullName>
    </submittedName>
</protein>
<dbReference type="KEGG" id="cgv:CGLAU_08780"/>
<name>A0A1Q2HXY7_9CORY</name>
<feature type="domain" description="ABC3 transporter permease C-terminal" evidence="8">
    <location>
        <begin position="699"/>
        <end position="818"/>
    </location>
</feature>
<dbReference type="InterPro" id="IPR050250">
    <property type="entry name" value="Macrolide_Exporter_MacB"/>
</dbReference>
<sequence precursor="true">MRRVLRSSPATLIAVLFATALVVFTTMIQAGVRGDLERAVLTATGDADVVVTAPSGADLPSSLSDQIRALPGVAEVAEQVAGTAIIDDELGAAIGVQSLNDDTLIRLTAGRMPSDDNEAVLVEVPGKPTRYLTGAEITVEGYGGGTETITIVGTATAKPGATAEPALSTLVCSPRAAQRLLGLEGSTALLAHASGNVNQAHGEIAEAVAESGHVATVDNGDAFVAANASKYAAGTRTIMLALQLLTAVALLAALVVIGNNYRLQLARSTREIALLRSIGALRRQVFSAVLARAASVGVLGALGGFVLGAVVGAVVGAAVLQGLPAAASQLGFWVRLIVLALAAGVIPSVLAALWPAKLATRVAPIEALRRAEPASEVGGAGGAGGVERGRRRVPRRIRLAAAFALLVAGVGVTVAGGFAASIVLVVLGALAACAGLLLAAAPIFTCAALGLGLTAGTRVGSQADLAREQLRRNPGRSGATAVAVWIGTTLMAALLTGSATAQATLAEVFEGATPMDITVTPSGSAEDLAELSAQISQLTEVAASAVVADVMLDASFSASPDGGGPMTVAAWNPQLSSVLRTDAVIPGPAPGTIILPPTPETTGGSGPGTVTLRQPGTEHDFAVTVVDGAPIMGIVHPSDLERFNEASLSVWVKLVPDADPLEAMDAIAQLPGVVALSSPAVQRLEANAEIAQFVALGLAFLAVALLIAVVGLSNTVALSVTERTREIGLLRALGALRSQITGMILAETLLLASAASLIGMAFGVLFGIAGAHALLGGEQLYVFAAVPWLSLAVLLVGLLAAAALAALVPARRAAAIPPVAALVH</sequence>
<dbReference type="InterPro" id="IPR003838">
    <property type="entry name" value="ABC3_permease_C"/>
</dbReference>
<keyword evidence="5 7" id="KW-0472">Membrane</keyword>